<feature type="region of interest" description="Disordered" evidence="1">
    <location>
        <begin position="1"/>
        <end position="37"/>
    </location>
</feature>
<name>A0A084VZ49_ANOSI</name>
<evidence type="ECO:0000256" key="1">
    <source>
        <dbReference type="SAM" id="MobiDB-lite"/>
    </source>
</evidence>
<dbReference type="AlphaFoldDB" id="A0A084VZ49"/>
<dbReference type="EMBL" id="KE525239">
    <property type="protein sequence ID" value="KFB43243.1"/>
    <property type="molecule type" value="Genomic_DNA"/>
</dbReference>
<proteinExistence type="predicted"/>
<reference evidence="2 4" key="1">
    <citation type="journal article" date="2014" name="BMC Genomics">
        <title>Genome sequence of Anopheles sinensis provides insight into genetics basis of mosquito competence for malaria parasites.</title>
        <authorList>
            <person name="Zhou D."/>
            <person name="Zhang D."/>
            <person name="Ding G."/>
            <person name="Shi L."/>
            <person name="Hou Q."/>
            <person name="Ye Y."/>
            <person name="Xu Y."/>
            <person name="Zhou H."/>
            <person name="Xiong C."/>
            <person name="Li S."/>
            <person name="Yu J."/>
            <person name="Hong S."/>
            <person name="Yu X."/>
            <person name="Zou P."/>
            <person name="Chen C."/>
            <person name="Chang X."/>
            <person name="Wang W."/>
            <person name="Lv Y."/>
            <person name="Sun Y."/>
            <person name="Ma L."/>
            <person name="Shen B."/>
            <person name="Zhu C."/>
        </authorList>
    </citation>
    <scope>NUCLEOTIDE SEQUENCE [LARGE SCALE GENOMIC DNA]</scope>
</reference>
<sequence>MASGRHQSGGYHQEGKKENGTPDVSLPRQKVTRSTTASCALAGKAWQKGQTEAIRRRSPPPHVSVWWNFNLVD</sequence>
<dbReference type="VEuPathDB" id="VectorBase:ASIC011021"/>
<evidence type="ECO:0000313" key="2">
    <source>
        <dbReference type="EMBL" id="KFB43243.1"/>
    </source>
</evidence>
<accession>A0A084VZ49</accession>
<evidence type="ECO:0000313" key="3">
    <source>
        <dbReference type="EnsemblMetazoa" id="ASIC011021-PA"/>
    </source>
</evidence>
<protein>
    <submittedName>
        <fullName evidence="2 3">Uncharacterized protein</fullName>
    </submittedName>
</protein>
<dbReference type="EMBL" id="ATLV01018601">
    <property type="status" value="NOT_ANNOTATED_CDS"/>
    <property type="molecule type" value="Genomic_DNA"/>
</dbReference>
<evidence type="ECO:0000313" key="4">
    <source>
        <dbReference type="Proteomes" id="UP000030765"/>
    </source>
</evidence>
<dbReference type="Proteomes" id="UP000030765">
    <property type="component" value="Unassembled WGS sequence"/>
</dbReference>
<reference evidence="3" key="2">
    <citation type="submission" date="2020-05" db="UniProtKB">
        <authorList>
            <consortium name="EnsemblMetazoa"/>
        </authorList>
    </citation>
    <scope>IDENTIFICATION</scope>
</reference>
<keyword evidence="4" id="KW-1185">Reference proteome</keyword>
<gene>
    <name evidence="2" type="ORF">ZHAS_00011021</name>
</gene>
<dbReference type="EnsemblMetazoa" id="ASIC011021-RA">
    <property type="protein sequence ID" value="ASIC011021-PA"/>
    <property type="gene ID" value="ASIC011021"/>
</dbReference>
<feature type="region of interest" description="Disordered" evidence="1">
    <location>
        <begin position="42"/>
        <end position="61"/>
    </location>
</feature>
<organism evidence="2">
    <name type="scientific">Anopheles sinensis</name>
    <name type="common">Mosquito</name>
    <dbReference type="NCBI Taxonomy" id="74873"/>
    <lineage>
        <taxon>Eukaryota</taxon>
        <taxon>Metazoa</taxon>
        <taxon>Ecdysozoa</taxon>
        <taxon>Arthropoda</taxon>
        <taxon>Hexapoda</taxon>
        <taxon>Insecta</taxon>
        <taxon>Pterygota</taxon>
        <taxon>Neoptera</taxon>
        <taxon>Endopterygota</taxon>
        <taxon>Diptera</taxon>
        <taxon>Nematocera</taxon>
        <taxon>Culicoidea</taxon>
        <taxon>Culicidae</taxon>
        <taxon>Anophelinae</taxon>
        <taxon>Anopheles</taxon>
    </lineage>
</organism>